<dbReference type="RefSeq" id="WP_048312167.1">
    <property type="nucleotide sequence ID" value="NZ_CP119526.1"/>
</dbReference>
<organism evidence="2 3">
    <name type="scientific">Guptibacillus hwajinpoensis</name>
    <dbReference type="NCBI Taxonomy" id="208199"/>
    <lineage>
        <taxon>Bacteria</taxon>
        <taxon>Bacillati</taxon>
        <taxon>Bacillota</taxon>
        <taxon>Bacilli</taxon>
        <taxon>Bacillales</taxon>
        <taxon>Guptibacillaceae</taxon>
        <taxon>Guptibacillus</taxon>
    </lineage>
</organism>
<dbReference type="AlphaFoldDB" id="A0A0J6CM22"/>
<evidence type="ECO:0000256" key="1">
    <source>
        <dbReference type="SAM" id="Phobius"/>
    </source>
</evidence>
<keyword evidence="3" id="KW-1185">Reference proteome</keyword>
<dbReference type="EMBL" id="LELK01000004">
    <property type="protein sequence ID" value="KMM37276.1"/>
    <property type="molecule type" value="Genomic_DNA"/>
</dbReference>
<dbReference type="OrthoDB" id="2970837at2"/>
<protein>
    <submittedName>
        <fullName evidence="2">Uncharacterized protein</fullName>
    </submittedName>
</protein>
<proteinExistence type="predicted"/>
<reference evidence="2" key="1">
    <citation type="submission" date="2015-06" db="EMBL/GenBank/DDBJ databases">
        <authorList>
            <person name="Liu B."/>
            <person name="Wang J."/>
            <person name="Zhu Y."/>
            <person name="Liu G."/>
            <person name="Chen Q."/>
            <person name="Zheng C."/>
            <person name="Che J."/>
            <person name="Ge C."/>
            <person name="Shi H."/>
            <person name="Pan Z."/>
            <person name="Liu X."/>
        </authorList>
    </citation>
    <scope>NUCLEOTIDE SEQUENCE [LARGE SCALE GENOMIC DNA]</scope>
    <source>
        <strain evidence="2">DSM 16346</strain>
    </source>
</reference>
<comment type="caution">
    <text evidence="2">The sequence shown here is derived from an EMBL/GenBank/DDBJ whole genome shotgun (WGS) entry which is preliminary data.</text>
</comment>
<dbReference type="Proteomes" id="UP000035996">
    <property type="component" value="Unassembled WGS sequence"/>
</dbReference>
<sequence>MNGYLLRKMSVYTLLAGIVAALYIGITLGNNLPDYATIEEPYPLRWILAMGAFGISAIISSILYTGSVLATIMTQNK</sequence>
<name>A0A0J6CM22_9BACL</name>
<gene>
    <name evidence="2" type="ORF">AB986_15555</name>
</gene>
<evidence type="ECO:0000313" key="2">
    <source>
        <dbReference type="EMBL" id="KMM37276.1"/>
    </source>
</evidence>
<accession>A0A0J6CM22</accession>
<keyword evidence="1" id="KW-1133">Transmembrane helix</keyword>
<keyword evidence="1" id="KW-0812">Transmembrane</keyword>
<keyword evidence="1" id="KW-0472">Membrane</keyword>
<evidence type="ECO:0000313" key="3">
    <source>
        <dbReference type="Proteomes" id="UP000035996"/>
    </source>
</evidence>
<feature type="transmembrane region" description="Helical" evidence="1">
    <location>
        <begin position="9"/>
        <end position="26"/>
    </location>
</feature>
<feature type="transmembrane region" description="Helical" evidence="1">
    <location>
        <begin position="46"/>
        <end position="72"/>
    </location>
</feature>